<proteinExistence type="predicted"/>
<keyword evidence="3" id="KW-1185">Reference proteome</keyword>
<keyword evidence="1" id="KW-0472">Membrane</keyword>
<gene>
    <name evidence="2" type="ORF">SAMN05444370_10486</name>
</gene>
<keyword evidence="1" id="KW-1133">Transmembrane helix</keyword>
<dbReference type="InterPro" id="IPR010664">
    <property type="entry name" value="LipoPS_assembly_LptC-rel"/>
</dbReference>
<evidence type="ECO:0000313" key="3">
    <source>
        <dbReference type="Proteomes" id="UP000198703"/>
    </source>
</evidence>
<dbReference type="AlphaFoldDB" id="A0A1H4A674"/>
<protein>
    <recommendedName>
        <fullName evidence="4">Lipopolysaccharide export system protein LptC</fullName>
    </recommendedName>
</protein>
<name>A0A1H4A674_9RHOB</name>
<evidence type="ECO:0000313" key="2">
    <source>
        <dbReference type="EMBL" id="SEA31406.1"/>
    </source>
</evidence>
<dbReference type="EMBL" id="FNQM01000004">
    <property type="protein sequence ID" value="SEA31406.1"/>
    <property type="molecule type" value="Genomic_DNA"/>
</dbReference>
<dbReference type="STRING" id="89524.SAMN05444370_10486"/>
<reference evidence="2 3" key="1">
    <citation type="submission" date="2016-10" db="EMBL/GenBank/DDBJ databases">
        <authorList>
            <person name="de Groot N.N."/>
        </authorList>
    </citation>
    <scope>NUCLEOTIDE SEQUENCE [LARGE SCALE GENOMIC DNA]</scope>
    <source>
        <strain evidence="2 3">DSM 15345</strain>
    </source>
</reference>
<evidence type="ECO:0008006" key="4">
    <source>
        <dbReference type="Google" id="ProtNLM"/>
    </source>
</evidence>
<feature type="transmembrane region" description="Helical" evidence="1">
    <location>
        <begin position="12"/>
        <end position="31"/>
    </location>
</feature>
<sequence length="215" mass="21965">MVRVTRSGVVRVLKIALPLGALALVAALFFATGRDRGEGLGMSGVTFSATDGLRLTSPRFTGRTDAGAPFEVRAEWALPDGPDPSVIELGPVVGGISLDGHGEGHGDGEGAAGGRRLTLSADGGELRPKEERLSLSGGVTARTSDGYILTVTRAEADLAAGTMRAEGPVRGSGPAGTIEAQALEASRRDGAGHVRFSGGVRVRIDPQAARGEADR</sequence>
<organism evidence="2 3">
    <name type="scientific">Rubrimonas cliftonensis</name>
    <dbReference type="NCBI Taxonomy" id="89524"/>
    <lineage>
        <taxon>Bacteria</taxon>
        <taxon>Pseudomonadati</taxon>
        <taxon>Pseudomonadota</taxon>
        <taxon>Alphaproteobacteria</taxon>
        <taxon>Rhodobacterales</taxon>
        <taxon>Paracoccaceae</taxon>
        <taxon>Rubrimonas</taxon>
    </lineage>
</organism>
<accession>A0A1H4A674</accession>
<keyword evidence="1" id="KW-0812">Transmembrane</keyword>
<dbReference type="Pfam" id="PF06835">
    <property type="entry name" value="LptC"/>
    <property type="match status" value="1"/>
</dbReference>
<dbReference type="Proteomes" id="UP000198703">
    <property type="component" value="Unassembled WGS sequence"/>
</dbReference>
<evidence type="ECO:0000256" key="1">
    <source>
        <dbReference type="SAM" id="Phobius"/>
    </source>
</evidence>